<dbReference type="AlphaFoldDB" id="A0A7C4W4K9"/>
<feature type="transmembrane region" description="Helical" evidence="1">
    <location>
        <begin position="202"/>
        <end position="228"/>
    </location>
</feature>
<name>A0A7C4W4K9_9EURY</name>
<feature type="transmembrane region" description="Helical" evidence="1">
    <location>
        <begin position="170"/>
        <end position="190"/>
    </location>
</feature>
<keyword evidence="1" id="KW-0472">Membrane</keyword>
<keyword evidence="1" id="KW-1133">Transmembrane helix</keyword>
<evidence type="ECO:0000313" key="3">
    <source>
        <dbReference type="EMBL" id="HGU59834.1"/>
    </source>
</evidence>
<evidence type="ECO:0000313" key="2">
    <source>
        <dbReference type="EMBL" id="HGE66934.1"/>
    </source>
</evidence>
<protein>
    <submittedName>
        <fullName evidence="3">DUF1614 domain-containing protein</fullName>
    </submittedName>
</protein>
<feature type="transmembrane region" description="Helical" evidence="1">
    <location>
        <begin position="118"/>
        <end position="134"/>
    </location>
</feature>
<keyword evidence="1" id="KW-0812">Transmembrane</keyword>
<comment type="caution">
    <text evidence="3">The sequence shown here is derived from an EMBL/GenBank/DDBJ whole genome shotgun (WGS) entry which is preliminary data.</text>
</comment>
<dbReference type="EMBL" id="DTPI01000033">
    <property type="protein sequence ID" value="HGE66934.1"/>
    <property type="molecule type" value="Genomic_DNA"/>
</dbReference>
<reference evidence="3" key="1">
    <citation type="journal article" date="2020" name="mSystems">
        <title>Genome- and Community-Level Interaction Insights into Carbon Utilization and Element Cycling Functions of Hydrothermarchaeota in Hydrothermal Sediment.</title>
        <authorList>
            <person name="Zhou Z."/>
            <person name="Liu Y."/>
            <person name="Xu W."/>
            <person name="Pan J."/>
            <person name="Luo Z.H."/>
            <person name="Li M."/>
        </authorList>
    </citation>
    <scope>NUCLEOTIDE SEQUENCE [LARGE SCALE GENOMIC DNA]</scope>
    <source>
        <strain evidence="3">SpSt-62</strain>
        <strain evidence="2">SpSt-97</strain>
    </source>
</reference>
<dbReference type="EMBL" id="DTAK01000049">
    <property type="protein sequence ID" value="HGU59834.1"/>
    <property type="molecule type" value="Genomic_DNA"/>
</dbReference>
<evidence type="ECO:0000256" key="1">
    <source>
        <dbReference type="SAM" id="Phobius"/>
    </source>
</evidence>
<feature type="transmembrane region" description="Helical" evidence="1">
    <location>
        <begin position="141"/>
        <end position="164"/>
    </location>
</feature>
<sequence length="229" mass="25215">MKGYLFPPLIFPLFLLFIFLPFFLLIFIIGASEALSIVFEMPREEALLLFMMIAIGSLINIPITEREGRIVERRYYSFFGIVYRRIEKEKIVIAVNVGGCLIPTILSLRLLFSLPMEAFLLSFLLTTLVTFVSAKPVPNVGIVVPMFIPPLVAAFSAFISAEIFRLNPLLIPKLAFSSGVLGSLFGADILHLKDVKKVGAGIVSIGGAGTFDGIFLTGIFSVIFAVYLL</sequence>
<organism evidence="3">
    <name type="scientific">Geoglobus ahangari</name>
    <dbReference type="NCBI Taxonomy" id="113653"/>
    <lineage>
        <taxon>Archaea</taxon>
        <taxon>Methanobacteriati</taxon>
        <taxon>Methanobacteriota</taxon>
        <taxon>Archaeoglobi</taxon>
        <taxon>Archaeoglobales</taxon>
        <taxon>Archaeoglobaceae</taxon>
        <taxon>Geoglobus</taxon>
    </lineage>
</organism>
<dbReference type="Pfam" id="PF07758">
    <property type="entry name" value="DUF1614"/>
    <property type="match status" value="1"/>
</dbReference>
<feature type="transmembrane region" description="Helical" evidence="1">
    <location>
        <begin position="46"/>
        <end position="64"/>
    </location>
</feature>
<accession>A0A7C4W4K9</accession>
<proteinExistence type="predicted"/>
<dbReference type="InterPro" id="IPR011672">
    <property type="entry name" value="DUF1614"/>
</dbReference>
<gene>
    <name evidence="3" type="ORF">ENT89_06775</name>
    <name evidence="2" type="ORF">ENX77_07480</name>
</gene>